<evidence type="ECO:0000313" key="3">
    <source>
        <dbReference type="Proteomes" id="UP000306409"/>
    </source>
</evidence>
<evidence type="ECO:0000256" key="1">
    <source>
        <dbReference type="ARBA" id="ARBA00007169"/>
    </source>
</evidence>
<dbReference type="EMBL" id="CP061336">
    <property type="protein sequence ID" value="QNU66696.1"/>
    <property type="molecule type" value="Genomic_DNA"/>
</dbReference>
<name>A0A4U7JHZ0_9FIRM</name>
<dbReference type="Gene3D" id="3.40.50.1820">
    <property type="entry name" value="alpha/beta hydrolase"/>
    <property type="match status" value="1"/>
</dbReference>
<proteinExistence type="inferred from homology"/>
<dbReference type="AlphaFoldDB" id="A0A4U7JHZ0"/>
<dbReference type="InterPro" id="IPR029058">
    <property type="entry name" value="AB_hydrolase_fold"/>
</dbReference>
<sequence>MNKIKLFCLPYAGGSSLVYKKWENYLDNSIKLNMLELAGRGSRSKEPYYNSMEEAVEDIFSIVKANTDDNEYAIFGHSMGTILAYKLAAKIKDSNMKQPLHLFISGRYPPNIKKEERNIYLLPEEEFIQEVKSRGGLPEKLFRYEALLQKAIETLRADFKILETGGYQPIIKKVDCNISVLSGKEDSLSEEFDISMWREYTEKECSFYVFEGGHFYIHNNAEGIVNIINKTLMREKANS</sequence>
<dbReference type="PANTHER" id="PTHR11487">
    <property type="entry name" value="THIOESTERASE"/>
    <property type="match status" value="1"/>
</dbReference>
<protein>
    <submittedName>
        <fullName evidence="2">Thioesterase</fullName>
    </submittedName>
</protein>
<dbReference type="SUPFAM" id="SSF53474">
    <property type="entry name" value="alpha/beta-Hydrolases"/>
    <property type="match status" value="1"/>
</dbReference>
<keyword evidence="3" id="KW-1185">Reference proteome</keyword>
<dbReference type="InterPro" id="IPR001031">
    <property type="entry name" value="Thioesterase"/>
</dbReference>
<dbReference type="Proteomes" id="UP000306409">
    <property type="component" value="Chromosome"/>
</dbReference>
<gene>
    <name evidence="2" type="ORF">EHE19_017920</name>
</gene>
<accession>A0A4U7JHZ0</accession>
<dbReference type="GO" id="GO:0008610">
    <property type="term" value="P:lipid biosynthetic process"/>
    <property type="evidence" value="ECO:0007669"/>
    <property type="project" value="TreeGrafter"/>
</dbReference>
<dbReference type="Pfam" id="PF00975">
    <property type="entry name" value="Thioesterase"/>
    <property type="match status" value="1"/>
</dbReference>
<evidence type="ECO:0000313" key="2">
    <source>
        <dbReference type="EMBL" id="QNU66696.1"/>
    </source>
</evidence>
<comment type="similarity">
    <text evidence="1">Belongs to the thioesterase family.</text>
</comment>
<reference evidence="2 3" key="1">
    <citation type="submission" date="2020-09" db="EMBL/GenBank/DDBJ databases">
        <title>Characterization and genome sequencing of Ruminiclostridium sp. nov. MA18.</title>
        <authorList>
            <person name="Rettenmaier R."/>
            <person name="Kowollik M.-L."/>
            <person name="Liebl W."/>
            <person name="Zverlov V."/>
        </authorList>
    </citation>
    <scope>NUCLEOTIDE SEQUENCE [LARGE SCALE GENOMIC DNA]</scope>
    <source>
        <strain evidence="2 3">MA18</strain>
    </source>
</reference>
<dbReference type="InterPro" id="IPR012223">
    <property type="entry name" value="TEII"/>
</dbReference>
<dbReference type="RefSeq" id="WP_137697461.1">
    <property type="nucleotide sequence ID" value="NZ_CP061336.1"/>
</dbReference>
<dbReference type="PANTHER" id="PTHR11487:SF0">
    <property type="entry name" value="S-ACYL FATTY ACID SYNTHASE THIOESTERASE, MEDIUM CHAIN"/>
    <property type="match status" value="1"/>
</dbReference>
<dbReference type="KEGG" id="rher:EHE19_017920"/>
<dbReference type="OrthoDB" id="2213423at2"/>
<organism evidence="2 3">
    <name type="scientific">Ruminiclostridium herbifermentans</name>
    <dbReference type="NCBI Taxonomy" id="2488810"/>
    <lineage>
        <taxon>Bacteria</taxon>
        <taxon>Bacillati</taxon>
        <taxon>Bacillota</taxon>
        <taxon>Clostridia</taxon>
        <taxon>Eubacteriales</taxon>
        <taxon>Oscillospiraceae</taxon>
        <taxon>Ruminiclostridium</taxon>
    </lineage>
</organism>